<feature type="transmembrane region" description="Helical" evidence="5">
    <location>
        <begin position="240"/>
        <end position="258"/>
    </location>
</feature>
<evidence type="ECO:0000256" key="3">
    <source>
        <dbReference type="ARBA" id="ARBA00022989"/>
    </source>
</evidence>
<keyword evidence="8" id="KW-1185">Reference proteome</keyword>
<dbReference type="PANTHER" id="PTHR43027:SF1">
    <property type="entry name" value="DOXORUBICIN RESISTANCE ABC TRANSPORTER PERMEASE PROTEIN DRRC-RELATED"/>
    <property type="match status" value="1"/>
</dbReference>
<keyword evidence="4 5" id="KW-0472">Membrane</keyword>
<dbReference type="EMBL" id="JAMPLM010000065">
    <property type="protein sequence ID" value="MEP1062427.1"/>
    <property type="molecule type" value="Genomic_DNA"/>
</dbReference>
<evidence type="ECO:0000256" key="2">
    <source>
        <dbReference type="ARBA" id="ARBA00022692"/>
    </source>
</evidence>
<keyword evidence="5" id="KW-1003">Cell membrane</keyword>
<accession>A0ABV0KT61</accession>
<feature type="transmembrane region" description="Helical" evidence="5">
    <location>
        <begin position="149"/>
        <end position="171"/>
    </location>
</feature>
<evidence type="ECO:0000256" key="5">
    <source>
        <dbReference type="RuleBase" id="RU361157"/>
    </source>
</evidence>
<evidence type="ECO:0000313" key="8">
    <source>
        <dbReference type="Proteomes" id="UP001476950"/>
    </source>
</evidence>
<dbReference type="PIRSF" id="PIRSF006648">
    <property type="entry name" value="DrrB"/>
    <property type="match status" value="1"/>
</dbReference>
<dbReference type="InterPro" id="IPR000412">
    <property type="entry name" value="ABC_2_transport"/>
</dbReference>
<protein>
    <recommendedName>
        <fullName evidence="5">Transport permease protein</fullName>
    </recommendedName>
</protein>
<feature type="transmembrane region" description="Helical" evidence="5">
    <location>
        <begin position="183"/>
        <end position="202"/>
    </location>
</feature>
<dbReference type="PANTHER" id="PTHR43027">
    <property type="entry name" value="DOXORUBICIN RESISTANCE ABC TRANSPORTER PERMEASE PROTEIN DRRC-RELATED"/>
    <property type="match status" value="1"/>
</dbReference>
<dbReference type="InterPro" id="IPR047817">
    <property type="entry name" value="ABC2_TM_bact-type"/>
</dbReference>
<keyword evidence="3 5" id="KW-1133">Transmembrane helix</keyword>
<comment type="similarity">
    <text evidence="5">Belongs to the ABC-2 integral membrane protein family.</text>
</comment>
<dbReference type="Proteomes" id="UP001476950">
    <property type="component" value="Unassembled WGS sequence"/>
</dbReference>
<reference evidence="7 8" key="1">
    <citation type="submission" date="2022-04" db="EMBL/GenBank/DDBJ databases">
        <title>Positive selection, recombination, and allopatry shape intraspecific diversity of widespread and dominant cyanobacteria.</title>
        <authorList>
            <person name="Wei J."/>
            <person name="Shu W."/>
            <person name="Hu C."/>
        </authorList>
    </citation>
    <scope>NUCLEOTIDE SEQUENCE [LARGE SCALE GENOMIC DNA]</scope>
    <source>
        <strain evidence="7 8">AS-A4</strain>
    </source>
</reference>
<dbReference type="InterPro" id="IPR013525">
    <property type="entry name" value="ABC2_TM"/>
</dbReference>
<proteinExistence type="inferred from homology"/>
<name>A0ABV0KT61_9CYAN</name>
<dbReference type="Pfam" id="PF01061">
    <property type="entry name" value="ABC2_membrane"/>
    <property type="match status" value="1"/>
</dbReference>
<keyword evidence="5" id="KW-0813">Transport</keyword>
<organism evidence="7 8">
    <name type="scientific">Stenomitos frigidus AS-A4</name>
    <dbReference type="NCBI Taxonomy" id="2933935"/>
    <lineage>
        <taxon>Bacteria</taxon>
        <taxon>Bacillati</taxon>
        <taxon>Cyanobacteriota</taxon>
        <taxon>Cyanophyceae</taxon>
        <taxon>Leptolyngbyales</taxon>
        <taxon>Leptolyngbyaceae</taxon>
        <taxon>Stenomitos</taxon>
    </lineage>
</organism>
<dbReference type="InterPro" id="IPR052902">
    <property type="entry name" value="ABC-2_transporter"/>
</dbReference>
<dbReference type="PROSITE" id="PS51012">
    <property type="entry name" value="ABC_TM2"/>
    <property type="match status" value="1"/>
</dbReference>
<keyword evidence="2 5" id="KW-0812">Transmembrane</keyword>
<feature type="transmembrane region" description="Helical" evidence="5">
    <location>
        <begin position="72"/>
        <end position="91"/>
    </location>
</feature>
<comment type="caution">
    <text evidence="7">The sequence shown here is derived from an EMBL/GenBank/DDBJ whole genome shotgun (WGS) entry which is preliminary data.</text>
</comment>
<dbReference type="RefSeq" id="WP_190451811.1">
    <property type="nucleotide sequence ID" value="NZ_JAMPLM010000065.1"/>
</dbReference>
<evidence type="ECO:0000256" key="1">
    <source>
        <dbReference type="ARBA" id="ARBA00004141"/>
    </source>
</evidence>
<sequence>MQGQTKRSLTRDWLGTTAIAQRILLELWRRKVSLICWAIFPASILIVNSLILSERSELSTAAAFAQAVPPCLVGTALFFSCLGGSIATIVAEREQRTLKQLLISPLRGASYFMGIFLAYGAIGLGQMLLVYAIAILTGAEFGVEFTGSLPLGLLIISLSMVAYVGTGFCIGAKLARRTEDVNALIAALGVPLLLLSGAFIPIEFFPVALRDLAQFNPIYHMIEALAIAQDSDRGDLAPHLWFLVGFASVMVCVGWLTYRQMLNSERRR</sequence>
<feature type="transmembrane region" description="Helical" evidence="5">
    <location>
        <begin position="111"/>
        <end position="137"/>
    </location>
</feature>
<feature type="transmembrane region" description="Helical" evidence="5">
    <location>
        <begin position="32"/>
        <end position="52"/>
    </location>
</feature>
<evidence type="ECO:0000313" key="7">
    <source>
        <dbReference type="EMBL" id="MEP1062427.1"/>
    </source>
</evidence>
<comment type="subcellular location">
    <subcellularLocation>
        <location evidence="5">Cell membrane</location>
        <topology evidence="5">Multi-pass membrane protein</topology>
    </subcellularLocation>
    <subcellularLocation>
        <location evidence="1">Membrane</location>
        <topology evidence="1">Multi-pass membrane protein</topology>
    </subcellularLocation>
</comment>
<feature type="domain" description="ABC transmembrane type-2" evidence="6">
    <location>
        <begin position="32"/>
        <end position="261"/>
    </location>
</feature>
<evidence type="ECO:0000259" key="6">
    <source>
        <dbReference type="PROSITE" id="PS51012"/>
    </source>
</evidence>
<gene>
    <name evidence="7" type="ORF">NDI38_29065</name>
</gene>
<evidence type="ECO:0000256" key="4">
    <source>
        <dbReference type="ARBA" id="ARBA00023136"/>
    </source>
</evidence>